<accession>M6V493</accession>
<sequence>MSEPLEFLLEYEHDLHIAFAIYNESNRIGIGNVTLAVTLDRVATLPDKYVNGYQETVNDLNLRVEENYLSIQLNYSRFMEGLTLPTESAESWNEFRSKLYESLKAAGVKLQNYLWLKVREITFYSRIVLEKNFEVYSQVIGSMSLFGKGVEFQNGSFVFDSKLFSLRISRVVKNFNFEFNVRDSGFYFEPESALLLEFSLNDQEAFAEIFNRSIYLQELESQNVVKFYTNVLKNLAESIEHLILQDRLFKFFDVILSYNNENDKPAFKEELNKVNQLLLAGDRKMDEDWTRKTSQSQIYGSILEILEATFESESLLKQLRCSLKEKSYLVKELYEKLKGDVFIDHI</sequence>
<gene>
    <name evidence="1" type="ORF">LEP1GSC172_2483</name>
</gene>
<proteinExistence type="predicted"/>
<dbReference type="AlphaFoldDB" id="M6V493"/>
<dbReference type="RefSeq" id="WP_002180594.1">
    <property type="nucleotide sequence ID" value="NZ_AKWD02000067.1"/>
</dbReference>
<comment type="caution">
    <text evidence="1">The sequence shown here is derived from an EMBL/GenBank/DDBJ whole genome shotgun (WGS) entry which is preliminary data.</text>
</comment>
<organism evidence="1 2">
    <name type="scientific">Leptospira noguchii</name>
    <dbReference type="NCBI Taxonomy" id="28182"/>
    <lineage>
        <taxon>Bacteria</taxon>
        <taxon>Pseudomonadati</taxon>
        <taxon>Spirochaetota</taxon>
        <taxon>Spirochaetia</taxon>
        <taxon>Leptospirales</taxon>
        <taxon>Leptospiraceae</taxon>
        <taxon>Leptospira</taxon>
    </lineage>
</organism>
<dbReference type="Proteomes" id="UP000012112">
    <property type="component" value="Unassembled WGS sequence"/>
</dbReference>
<name>M6V493_9LEPT</name>
<evidence type="ECO:0000313" key="2">
    <source>
        <dbReference type="Proteomes" id="UP000012112"/>
    </source>
</evidence>
<dbReference type="EMBL" id="AKWD02000067">
    <property type="protein sequence ID" value="EMO51710.1"/>
    <property type="molecule type" value="Genomic_DNA"/>
</dbReference>
<protein>
    <submittedName>
        <fullName evidence="1">Uncharacterized protein</fullName>
    </submittedName>
</protein>
<reference evidence="1 2" key="1">
    <citation type="submission" date="2013-01" db="EMBL/GenBank/DDBJ databases">
        <authorList>
            <person name="Harkins D.M."/>
            <person name="Durkin A.S."/>
            <person name="Brinkac L.M."/>
            <person name="Haft D.H."/>
            <person name="Selengut J.D."/>
            <person name="Sanka R."/>
            <person name="DePew J."/>
            <person name="Purushe J."/>
            <person name="Matthias M.A."/>
            <person name="Vinetz J.M."/>
            <person name="Sutton G.G."/>
            <person name="Nierman W.C."/>
            <person name="Fouts D.E."/>
        </authorList>
    </citation>
    <scope>NUCLEOTIDE SEQUENCE [LARGE SCALE GENOMIC DNA]</scope>
    <source>
        <strain evidence="1 2">HAI1536</strain>
    </source>
</reference>
<dbReference type="OrthoDB" id="9873437at2"/>
<evidence type="ECO:0000313" key="1">
    <source>
        <dbReference type="EMBL" id="EMO51710.1"/>
    </source>
</evidence>